<evidence type="ECO:0000313" key="1">
    <source>
        <dbReference type="EMBL" id="KAL3122344.1"/>
    </source>
</evidence>
<reference evidence="1 2" key="1">
    <citation type="submission" date="2024-10" db="EMBL/GenBank/DDBJ databases">
        <authorList>
            <person name="Kim D."/>
        </authorList>
    </citation>
    <scope>NUCLEOTIDE SEQUENCE [LARGE SCALE GENOMIC DNA]</scope>
    <source>
        <strain evidence="1">BH-2024</strain>
    </source>
</reference>
<accession>A0ABD2M4F6</accession>
<dbReference type="EMBL" id="JBICBT010000141">
    <property type="protein sequence ID" value="KAL3122344.1"/>
    <property type="molecule type" value="Genomic_DNA"/>
</dbReference>
<proteinExistence type="predicted"/>
<sequence length="155" mass="17466">MAFDQGWSADRNSAIAGRGFNLPRVKKRTVGMLAKSQLIWLSGMKRPFFPRVLKLRLPVPNEIRSTRDGQCGRKEKAVDHHGIIKFEFMFGGIEDKTFVVLEKLDGDMLEMILCQVEFTDRGELAKCAHRLSESTMCGQTMKTEPVSGADYGIIQ</sequence>
<evidence type="ECO:0000313" key="2">
    <source>
        <dbReference type="Proteomes" id="UP001620626"/>
    </source>
</evidence>
<keyword evidence="2" id="KW-1185">Reference proteome</keyword>
<name>A0ABD2M4F6_9BILA</name>
<dbReference type="Proteomes" id="UP001620626">
    <property type="component" value="Unassembled WGS sequence"/>
</dbReference>
<protein>
    <submittedName>
        <fullName evidence="1">Uncharacterized protein</fullName>
    </submittedName>
</protein>
<organism evidence="1 2">
    <name type="scientific">Heterodera trifolii</name>
    <dbReference type="NCBI Taxonomy" id="157864"/>
    <lineage>
        <taxon>Eukaryota</taxon>
        <taxon>Metazoa</taxon>
        <taxon>Ecdysozoa</taxon>
        <taxon>Nematoda</taxon>
        <taxon>Chromadorea</taxon>
        <taxon>Rhabditida</taxon>
        <taxon>Tylenchina</taxon>
        <taxon>Tylenchomorpha</taxon>
        <taxon>Tylenchoidea</taxon>
        <taxon>Heteroderidae</taxon>
        <taxon>Heteroderinae</taxon>
        <taxon>Heterodera</taxon>
    </lineage>
</organism>
<gene>
    <name evidence="1" type="ORF">niasHT_000563</name>
</gene>
<comment type="caution">
    <text evidence="1">The sequence shown here is derived from an EMBL/GenBank/DDBJ whole genome shotgun (WGS) entry which is preliminary data.</text>
</comment>
<dbReference type="AlphaFoldDB" id="A0ABD2M4F6"/>